<dbReference type="InterPro" id="IPR026960">
    <property type="entry name" value="RVT-Znf"/>
</dbReference>
<proteinExistence type="predicted"/>
<evidence type="ECO:0000259" key="1">
    <source>
        <dbReference type="Pfam" id="PF13966"/>
    </source>
</evidence>
<feature type="domain" description="Reverse transcriptase zinc-binding" evidence="1">
    <location>
        <begin position="114"/>
        <end position="178"/>
    </location>
</feature>
<dbReference type="AlphaFoldDB" id="Q7XNI4"/>
<dbReference type="EMBL" id="AL662995">
    <property type="protein sequence ID" value="CAE04079.2"/>
    <property type="molecule type" value="Genomic_DNA"/>
</dbReference>
<accession>Q7XNI4</accession>
<name>Q7XNI4_ORYSJ</name>
<dbReference type="Pfam" id="PF13966">
    <property type="entry name" value="zf-RVT"/>
    <property type="match status" value="1"/>
</dbReference>
<organism evidence="2 3">
    <name type="scientific">Oryza sativa subsp. japonica</name>
    <name type="common">Rice</name>
    <dbReference type="NCBI Taxonomy" id="39947"/>
    <lineage>
        <taxon>Eukaryota</taxon>
        <taxon>Viridiplantae</taxon>
        <taxon>Streptophyta</taxon>
        <taxon>Embryophyta</taxon>
        <taxon>Tracheophyta</taxon>
        <taxon>Spermatophyta</taxon>
        <taxon>Magnoliopsida</taxon>
        <taxon>Liliopsida</taxon>
        <taxon>Poales</taxon>
        <taxon>Poaceae</taxon>
        <taxon>BOP clade</taxon>
        <taxon>Oryzoideae</taxon>
        <taxon>Oryzeae</taxon>
        <taxon>Oryzinae</taxon>
        <taxon>Oryza</taxon>
        <taxon>Oryza sativa</taxon>
    </lineage>
</organism>
<dbReference type="Proteomes" id="UP000000763">
    <property type="component" value="Chromosome 4"/>
</dbReference>
<gene>
    <name evidence="2" type="primary">OSJNBb0032D24.9</name>
</gene>
<reference evidence="3" key="1">
    <citation type="journal article" date="2005" name="Nature">
        <title>The map-based sequence of the rice genome.</title>
        <authorList>
            <consortium name="International rice genome sequencing project (IRGSP)"/>
            <person name="Matsumoto T."/>
            <person name="Wu J."/>
            <person name="Kanamori H."/>
            <person name="Katayose Y."/>
            <person name="Fujisawa M."/>
            <person name="Namiki N."/>
            <person name="Mizuno H."/>
            <person name="Yamamoto K."/>
            <person name="Antonio B.A."/>
            <person name="Baba T."/>
            <person name="Sakata K."/>
            <person name="Nagamura Y."/>
            <person name="Aoki H."/>
            <person name="Arikawa K."/>
            <person name="Arita K."/>
            <person name="Bito T."/>
            <person name="Chiden Y."/>
            <person name="Fujitsuka N."/>
            <person name="Fukunaka R."/>
            <person name="Hamada M."/>
            <person name="Harada C."/>
            <person name="Hayashi A."/>
            <person name="Hijishita S."/>
            <person name="Honda M."/>
            <person name="Hosokawa S."/>
            <person name="Ichikawa Y."/>
            <person name="Idonuma A."/>
            <person name="Iijima M."/>
            <person name="Ikeda M."/>
            <person name="Ikeno M."/>
            <person name="Ito K."/>
            <person name="Ito S."/>
            <person name="Ito T."/>
            <person name="Ito Y."/>
            <person name="Ito Y."/>
            <person name="Iwabuchi A."/>
            <person name="Kamiya K."/>
            <person name="Karasawa W."/>
            <person name="Kurita K."/>
            <person name="Katagiri S."/>
            <person name="Kikuta A."/>
            <person name="Kobayashi H."/>
            <person name="Kobayashi N."/>
            <person name="Machita K."/>
            <person name="Maehara T."/>
            <person name="Masukawa M."/>
            <person name="Mizubayashi T."/>
            <person name="Mukai Y."/>
            <person name="Nagasaki H."/>
            <person name="Nagata Y."/>
            <person name="Naito S."/>
            <person name="Nakashima M."/>
            <person name="Nakama Y."/>
            <person name="Nakamichi Y."/>
            <person name="Nakamura M."/>
            <person name="Meguro A."/>
            <person name="Negishi M."/>
            <person name="Ohta I."/>
            <person name="Ohta T."/>
            <person name="Okamoto M."/>
            <person name="Ono N."/>
            <person name="Saji S."/>
            <person name="Sakaguchi M."/>
            <person name="Sakai K."/>
            <person name="Shibata M."/>
            <person name="Shimokawa T."/>
            <person name="Song J."/>
            <person name="Takazaki Y."/>
            <person name="Terasawa K."/>
            <person name="Tsugane M."/>
            <person name="Tsuji K."/>
            <person name="Ueda S."/>
            <person name="Waki K."/>
            <person name="Yamagata H."/>
            <person name="Yamamoto M."/>
            <person name="Yamamoto S."/>
            <person name="Yamane H."/>
            <person name="Yoshiki S."/>
            <person name="Yoshihara R."/>
            <person name="Yukawa K."/>
            <person name="Zhong H."/>
            <person name="Yano M."/>
            <person name="Yuan Q."/>
            <person name="Ouyang S."/>
            <person name="Liu J."/>
            <person name="Jones K.M."/>
            <person name="Gansberger K."/>
            <person name="Moffat K."/>
            <person name="Hill J."/>
            <person name="Bera J."/>
            <person name="Fadrosh D."/>
            <person name="Jin S."/>
            <person name="Johri S."/>
            <person name="Kim M."/>
            <person name="Overton L."/>
            <person name="Reardon M."/>
            <person name="Tsitrin T."/>
            <person name="Vuong H."/>
            <person name="Weaver B."/>
            <person name="Ciecko A."/>
            <person name="Tallon L."/>
            <person name="Jackson J."/>
            <person name="Pai G."/>
            <person name="Aken S.V."/>
            <person name="Utterback T."/>
            <person name="Reidmuller S."/>
            <person name="Feldblyum T."/>
            <person name="Hsiao J."/>
            <person name="Zismann V."/>
            <person name="Iobst S."/>
            <person name="de Vazeille A.R."/>
            <person name="Buell C.R."/>
            <person name="Ying K."/>
            <person name="Li Y."/>
            <person name="Lu T."/>
            <person name="Huang Y."/>
            <person name="Zhao Q."/>
            <person name="Feng Q."/>
            <person name="Zhang L."/>
            <person name="Zhu J."/>
            <person name="Weng Q."/>
            <person name="Mu J."/>
            <person name="Lu Y."/>
            <person name="Fan D."/>
            <person name="Liu Y."/>
            <person name="Guan J."/>
            <person name="Zhang Y."/>
            <person name="Yu S."/>
            <person name="Liu X."/>
            <person name="Zhang Y."/>
            <person name="Hong G."/>
            <person name="Han B."/>
            <person name="Choisne N."/>
            <person name="Demange N."/>
            <person name="Orjeda G."/>
            <person name="Samain S."/>
            <person name="Cattolico L."/>
            <person name="Pelletier E."/>
            <person name="Couloux A."/>
            <person name="Segurens B."/>
            <person name="Wincker P."/>
            <person name="D'Hont A."/>
            <person name="Scarpelli C."/>
            <person name="Weissenbach J."/>
            <person name="Salanoubat M."/>
            <person name="Quetier F."/>
            <person name="Yu Y."/>
            <person name="Kim H.R."/>
            <person name="Rambo T."/>
            <person name="Currie J."/>
            <person name="Collura K."/>
            <person name="Luo M."/>
            <person name="Yang T."/>
            <person name="Ammiraju J.S.S."/>
            <person name="Engler F."/>
            <person name="Soderlund C."/>
            <person name="Wing R.A."/>
            <person name="Palmer L.E."/>
            <person name="de la Bastide M."/>
            <person name="Spiegel L."/>
            <person name="Nascimento L."/>
            <person name="Zutavern T."/>
            <person name="O'Shaughnessy A."/>
            <person name="Dike S."/>
            <person name="Dedhia N."/>
            <person name="Preston R."/>
            <person name="Balija V."/>
            <person name="McCombie W.R."/>
            <person name="Chow T."/>
            <person name="Chen H."/>
            <person name="Chung M."/>
            <person name="Chen C."/>
            <person name="Shaw J."/>
            <person name="Wu H."/>
            <person name="Hsiao K."/>
            <person name="Chao Y."/>
            <person name="Chu M."/>
            <person name="Cheng C."/>
            <person name="Hour A."/>
            <person name="Lee P."/>
            <person name="Lin S."/>
            <person name="Lin Y."/>
            <person name="Liou J."/>
            <person name="Liu S."/>
            <person name="Hsing Y."/>
            <person name="Raghuvanshi S."/>
            <person name="Mohanty A."/>
            <person name="Bharti A.K."/>
            <person name="Gaur A."/>
            <person name="Gupta V."/>
            <person name="Kumar D."/>
            <person name="Ravi V."/>
            <person name="Vij S."/>
            <person name="Kapur A."/>
            <person name="Khurana P."/>
            <person name="Khurana P."/>
            <person name="Khurana J.P."/>
            <person name="Tyagi A.K."/>
            <person name="Gaikwad K."/>
            <person name="Singh A."/>
            <person name="Dalal V."/>
            <person name="Srivastava S."/>
            <person name="Dixit A."/>
            <person name="Pal A.K."/>
            <person name="Ghazi I.A."/>
            <person name="Yadav M."/>
            <person name="Pandit A."/>
            <person name="Bhargava A."/>
            <person name="Sureshbabu K."/>
            <person name="Batra K."/>
            <person name="Sharma T.R."/>
            <person name="Mohapatra T."/>
            <person name="Singh N.K."/>
            <person name="Messing J."/>
            <person name="Nelson A.B."/>
            <person name="Fuks G."/>
            <person name="Kavchok S."/>
            <person name="Keizer G."/>
            <person name="Linton E."/>
            <person name="Llaca V."/>
            <person name="Song R."/>
            <person name="Tanyolac B."/>
            <person name="Young S."/>
            <person name="Ho-Il K."/>
            <person name="Hahn J.H."/>
            <person name="Sangsakoo G."/>
            <person name="Vanavichit A."/>
            <person name="de Mattos Luiz.A.T."/>
            <person name="Zimmer P.D."/>
            <person name="Malone G."/>
            <person name="Dellagostin O."/>
            <person name="de Oliveira A.C."/>
            <person name="Bevan M."/>
            <person name="Bancroft I."/>
            <person name="Minx P."/>
            <person name="Cordum H."/>
            <person name="Wilson R."/>
            <person name="Cheng Z."/>
            <person name="Jin W."/>
            <person name="Jiang J."/>
            <person name="Leong S.A."/>
            <person name="Iwama H."/>
            <person name="Gojobori T."/>
            <person name="Itoh T."/>
            <person name="Niimura Y."/>
            <person name="Fujii Y."/>
            <person name="Habara T."/>
            <person name="Sakai H."/>
            <person name="Sato Y."/>
            <person name="Wilson G."/>
            <person name="Kumar K."/>
            <person name="McCouch S."/>
            <person name="Juretic N."/>
            <person name="Hoen D."/>
            <person name="Wright S."/>
            <person name="Bruskiewich R."/>
            <person name="Bureau T."/>
            <person name="Miyao A."/>
            <person name="Hirochika H."/>
            <person name="Nishikawa T."/>
            <person name="Kadowaki K."/>
            <person name="Sugiura M."/>
            <person name="Burr B."/>
            <person name="Sasaki T."/>
        </authorList>
    </citation>
    <scope>NUCLEOTIDE SEQUENCE [LARGE SCALE GENOMIC DNA]</scope>
    <source>
        <strain evidence="3">cv. Nipponbare</strain>
    </source>
</reference>
<evidence type="ECO:0000313" key="2">
    <source>
        <dbReference type="EMBL" id="CAE04079.2"/>
    </source>
</evidence>
<protein>
    <submittedName>
        <fullName evidence="2">OSJNBb0032D24.9 protein</fullName>
    </submittedName>
</protein>
<evidence type="ECO:0000313" key="3">
    <source>
        <dbReference type="Proteomes" id="UP000000763"/>
    </source>
</evidence>
<sequence>MEVGGGKILRPLIPTPMDPLFTIEPCYTHEESSRPKECGGLGIHNLELQNKCLLSKWVYKLINEEGVWQNLLMKKYLAKKCITQVDKQPGDSHFWSGLMAVKESFFSCGSFEVHNVPRRTFIWNLSIPLKIKIFLWYLWRGITLTKDNLAKRKWKGSIKCCFCNSNETIQHLFFDCHLVIFKGTYWAQQWSLLLKEEDGHKLNEYCKMLEVRVIELYAKYG</sequence>
<reference evidence="3" key="2">
    <citation type="journal article" date="2008" name="Nucleic Acids Res.">
        <title>The rice annotation project database (RAP-DB): 2008 update.</title>
        <authorList>
            <consortium name="The rice annotation project (RAP)"/>
        </authorList>
    </citation>
    <scope>GENOME REANNOTATION</scope>
    <source>
        <strain evidence="3">cv. Nipponbare</strain>
    </source>
</reference>